<name>A0A369AZ77_9ENTE</name>
<dbReference type="Proteomes" id="UP000288197">
    <property type="component" value="Unassembled WGS sequence"/>
</dbReference>
<proteinExistence type="predicted"/>
<evidence type="ECO:0000313" key="2">
    <source>
        <dbReference type="Proteomes" id="UP000288197"/>
    </source>
</evidence>
<organism evidence="1 2">
    <name type="scientific">Vagococcus fluvialis</name>
    <dbReference type="NCBI Taxonomy" id="2738"/>
    <lineage>
        <taxon>Bacteria</taxon>
        <taxon>Bacillati</taxon>
        <taxon>Bacillota</taxon>
        <taxon>Bacilli</taxon>
        <taxon>Lactobacillales</taxon>
        <taxon>Enterococcaceae</taxon>
        <taxon>Vagococcus</taxon>
    </lineage>
</organism>
<reference evidence="1 2" key="1">
    <citation type="submission" date="2017-05" db="EMBL/GenBank/DDBJ databases">
        <title>Vagococcus spp. assemblies.</title>
        <authorList>
            <person name="Gulvik C.A."/>
        </authorList>
    </citation>
    <scope>NUCLEOTIDE SEQUENCE [LARGE SCALE GENOMIC DNA]</scope>
    <source>
        <strain evidence="1 2">NCFB 2497</strain>
    </source>
</reference>
<sequence>MKWVFRLNYFFLSNVSPILAIKFSYFKAFNKKIDLSNPITLNEKINWLKLNSYEHDDLIIQCADKVKVRSYIEKIEPKILNELYGVWDNPNDIDWALLPSKFVLKMNHGAGYNLVCTNKEKLDINNSISQIEKWMKHDFWKYSSEMQYKKINKKILIEKFIEPEIGTVPNDYKIYCFHGKAHYIMSCEERSSDKTKFYYFDTNGDLIPFSDDSKEAIKSKQKINLPNNFKQMLAISEKLSKPFKFVRVDLYSENNKIYFGELTFSPGAGLDTDRLEEVDYIFGSLLNLD</sequence>
<dbReference type="Pfam" id="PF14305">
    <property type="entry name" value="ATPgrasp_TupA"/>
    <property type="match status" value="1"/>
</dbReference>
<keyword evidence="2" id="KW-1185">Reference proteome</keyword>
<dbReference type="AlphaFoldDB" id="A0A369AZ77"/>
<dbReference type="EMBL" id="NGJX01000005">
    <property type="protein sequence ID" value="RSU02222.1"/>
    <property type="molecule type" value="Genomic_DNA"/>
</dbReference>
<dbReference type="InterPro" id="IPR029465">
    <property type="entry name" value="ATPgrasp_TupA"/>
</dbReference>
<protein>
    <submittedName>
        <fullName evidence="1">Uncharacterized protein</fullName>
    </submittedName>
</protein>
<dbReference type="RefSeq" id="WP_114289541.1">
    <property type="nucleotide sequence ID" value="NZ_NGJX01000005.1"/>
</dbReference>
<dbReference type="SUPFAM" id="SSF56059">
    <property type="entry name" value="Glutathione synthetase ATP-binding domain-like"/>
    <property type="match status" value="1"/>
</dbReference>
<gene>
    <name evidence="1" type="ORF">CBF32_06450</name>
</gene>
<dbReference type="GeneID" id="63146289"/>
<accession>A0A369AZ77</accession>
<comment type="caution">
    <text evidence="1">The sequence shown here is derived from an EMBL/GenBank/DDBJ whole genome shotgun (WGS) entry which is preliminary data.</text>
</comment>
<dbReference type="OrthoDB" id="9791827at2"/>
<evidence type="ECO:0000313" key="1">
    <source>
        <dbReference type="EMBL" id="RSU02222.1"/>
    </source>
</evidence>